<dbReference type="Pfam" id="PF13279">
    <property type="entry name" value="4HBT_2"/>
    <property type="match status" value="1"/>
</dbReference>
<dbReference type="PANTHER" id="PTHR31793">
    <property type="entry name" value="4-HYDROXYBENZOYL-COA THIOESTERASE FAMILY MEMBER"/>
    <property type="match status" value="1"/>
</dbReference>
<gene>
    <name evidence="2" type="ORF">ACFQU8_01405</name>
</gene>
<dbReference type="InterPro" id="IPR050563">
    <property type="entry name" value="4-hydroxybenzoyl-CoA_TE"/>
</dbReference>
<protein>
    <submittedName>
        <fullName evidence="2">Thioesterase family protein</fullName>
    </submittedName>
</protein>
<dbReference type="InterPro" id="IPR029069">
    <property type="entry name" value="HotDog_dom_sf"/>
</dbReference>
<proteinExistence type="predicted"/>
<evidence type="ECO:0000313" key="2">
    <source>
        <dbReference type="EMBL" id="MFC7745899.1"/>
    </source>
</evidence>
<feature type="region of interest" description="Disordered" evidence="1">
    <location>
        <begin position="136"/>
        <end position="158"/>
    </location>
</feature>
<sequence>MREAKKLLQDTVPAAWIDYNGHMNDAEYSRAFSQGVDAFMTLIGLTEDFRDQEQYTVYTLEAHICYLDEMKQDEPFDVRLQILDYDAKRAHVFFELFGDNDKRAATGEQMLMGMDQTTGRPAPFPETVFTKLEELAEEHTPAEKPQEAGRVIGIRHKK</sequence>
<dbReference type="RefSeq" id="WP_382357379.1">
    <property type="nucleotide sequence ID" value="NZ_JBHTGR010000002.1"/>
</dbReference>
<organism evidence="2 3">
    <name type="scientific">Lentibacillus kimchii</name>
    <dbReference type="NCBI Taxonomy" id="1542911"/>
    <lineage>
        <taxon>Bacteria</taxon>
        <taxon>Bacillati</taxon>
        <taxon>Bacillota</taxon>
        <taxon>Bacilli</taxon>
        <taxon>Bacillales</taxon>
        <taxon>Bacillaceae</taxon>
        <taxon>Lentibacillus</taxon>
    </lineage>
</organism>
<comment type="caution">
    <text evidence="2">The sequence shown here is derived from an EMBL/GenBank/DDBJ whole genome shotgun (WGS) entry which is preliminary data.</text>
</comment>
<dbReference type="Gene3D" id="3.10.129.10">
    <property type="entry name" value="Hotdog Thioesterase"/>
    <property type="match status" value="1"/>
</dbReference>
<evidence type="ECO:0000256" key="1">
    <source>
        <dbReference type="SAM" id="MobiDB-lite"/>
    </source>
</evidence>
<keyword evidence="3" id="KW-1185">Reference proteome</keyword>
<name>A0ABW2UTL6_9BACI</name>
<dbReference type="SUPFAM" id="SSF54637">
    <property type="entry name" value="Thioesterase/thiol ester dehydrase-isomerase"/>
    <property type="match status" value="1"/>
</dbReference>
<dbReference type="Proteomes" id="UP001596620">
    <property type="component" value="Unassembled WGS sequence"/>
</dbReference>
<accession>A0ABW2UTL6</accession>
<feature type="compositionally biased region" description="Basic and acidic residues" evidence="1">
    <location>
        <begin position="136"/>
        <end position="147"/>
    </location>
</feature>
<dbReference type="PANTHER" id="PTHR31793:SF2">
    <property type="entry name" value="BLR1345 PROTEIN"/>
    <property type="match status" value="1"/>
</dbReference>
<reference evidence="3" key="1">
    <citation type="journal article" date="2019" name="Int. J. Syst. Evol. Microbiol.">
        <title>The Global Catalogue of Microorganisms (GCM) 10K type strain sequencing project: providing services to taxonomists for standard genome sequencing and annotation.</title>
        <authorList>
            <consortium name="The Broad Institute Genomics Platform"/>
            <consortium name="The Broad Institute Genome Sequencing Center for Infectious Disease"/>
            <person name="Wu L."/>
            <person name="Ma J."/>
        </authorList>
    </citation>
    <scope>NUCLEOTIDE SEQUENCE [LARGE SCALE GENOMIC DNA]</scope>
    <source>
        <strain evidence="3">JCM 30234</strain>
    </source>
</reference>
<evidence type="ECO:0000313" key="3">
    <source>
        <dbReference type="Proteomes" id="UP001596620"/>
    </source>
</evidence>
<dbReference type="EMBL" id="JBHTGR010000002">
    <property type="protein sequence ID" value="MFC7745899.1"/>
    <property type="molecule type" value="Genomic_DNA"/>
</dbReference>
<dbReference type="CDD" id="cd00586">
    <property type="entry name" value="4HBT"/>
    <property type="match status" value="1"/>
</dbReference>